<dbReference type="SUPFAM" id="SSF52540">
    <property type="entry name" value="P-loop containing nucleoside triphosphate hydrolases"/>
    <property type="match status" value="1"/>
</dbReference>
<accession>A0A183AYD8</accession>
<protein>
    <submittedName>
        <fullName evidence="8">SRP-alpha_N domain-containing protein</fullName>
    </submittedName>
</protein>
<dbReference type="EMBL" id="UZAN01051901">
    <property type="protein sequence ID" value="VDP89186.1"/>
    <property type="molecule type" value="Genomic_DNA"/>
</dbReference>
<proteinExistence type="predicted"/>
<dbReference type="PANTHER" id="PTHR43134">
    <property type="entry name" value="SIGNAL RECOGNITION PARTICLE RECEPTOR SUBUNIT ALPHA"/>
    <property type="match status" value="1"/>
</dbReference>
<dbReference type="InterPro" id="IPR011012">
    <property type="entry name" value="Longin-like_dom_sf"/>
</dbReference>
<comment type="subcellular location">
    <subcellularLocation>
        <location evidence="1">Endoplasmic reticulum</location>
    </subcellularLocation>
</comment>
<dbReference type="Pfam" id="PF04086">
    <property type="entry name" value="SRP-alpha_N"/>
    <property type="match status" value="1"/>
</dbReference>
<keyword evidence="7" id="KW-1185">Reference proteome</keyword>
<dbReference type="GO" id="GO:0005047">
    <property type="term" value="F:signal recognition particle binding"/>
    <property type="evidence" value="ECO:0007669"/>
    <property type="project" value="InterPro"/>
</dbReference>
<sequence length="451" mass="49865">MLDFFVILTKGGIRLWCYPATVEIFRISINTFLKSLILKAAYQNVLQLNYVDKFLTAIALEFRDKYKNELVTTAILCNFDEFQPIYLETLKRIELEHRTLRNMAKPMRTFEQSDKANKTVASMIVSRNKKPVERTDRKPQANKTSVNSSPTPTPAAPEPVMIKPVNGSIEEDVYAQNRKKLLEKMKSKKQKETASPTASPVQKPNGKRVKELRKWDNAATGEEAAALDFSSPPNNATNAVGAGDQKGYTISTAEATSLSRLRGTMKDELEEVQVSDEEFIPEDEIDASKVANTNQVDAVEQKAKAGSSGGLVSNLLRGLRLPGGTSRVLTLEDISPSLEQLRDRLVAKNVAMEIAQRVCDSVADRLIGTPLGAFERVYTRVRSSLEEVCARVLASGRRVDVLRDAMDARSQGRPYTIVFCGVNGVGKSTNLAKVSGNSRIVFSSTDYYSVA</sequence>
<evidence type="ECO:0000313" key="6">
    <source>
        <dbReference type="EMBL" id="VDP89186.1"/>
    </source>
</evidence>
<dbReference type="GO" id="GO:0006614">
    <property type="term" value="P:SRP-dependent cotranslational protein targeting to membrane"/>
    <property type="evidence" value="ECO:0007669"/>
    <property type="project" value="InterPro"/>
</dbReference>
<dbReference type="AlphaFoldDB" id="A0A183AYD8"/>
<dbReference type="SUPFAM" id="SSF64356">
    <property type="entry name" value="SNARE-like"/>
    <property type="match status" value="1"/>
</dbReference>
<gene>
    <name evidence="6" type="ORF">ECPE_LOCUS11973</name>
</gene>
<dbReference type="InterPro" id="IPR036225">
    <property type="entry name" value="SRP/SRP_N"/>
</dbReference>
<evidence type="ECO:0000256" key="1">
    <source>
        <dbReference type="ARBA" id="ARBA00004240"/>
    </source>
</evidence>
<evidence type="ECO:0000259" key="5">
    <source>
        <dbReference type="Pfam" id="PF04086"/>
    </source>
</evidence>
<dbReference type="PANTHER" id="PTHR43134:SF1">
    <property type="entry name" value="SIGNAL RECOGNITION PARTICLE RECEPTOR SUBUNIT ALPHA"/>
    <property type="match status" value="1"/>
</dbReference>
<dbReference type="InterPro" id="IPR013822">
    <property type="entry name" value="Signal_recog_particl_SRP54_hlx"/>
</dbReference>
<evidence type="ECO:0000256" key="2">
    <source>
        <dbReference type="ARBA" id="ARBA00022824"/>
    </source>
</evidence>
<dbReference type="GO" id="GO:0006886">
    <property type="term" value="P:intracellular protein transport"/>
    <property type="evidence" value="ECO:0007669"/>
    <property type="project" value="InterPro"/>
</dbReference>
<organism evidence="8">
    <name type="scientific">Echinostoma caproni</name>
    <dbReference type="NCBI Taxonomy" id="27848"/>
    <lineage>
        <taxon>Eukaryota</taxon>
        <taxon>Metazoa</taxon>
        <taxon>Spiralia</taxon>
        <taxon>Lophotrochozoa</taxon>
        <taxon>Platyhelminthes</taxon>
        <taxon>Trematoda</taxon>
        <taxon>Digenea</taxon>
        <taxon>Plagiorchiida</taxon>
        <taxon>Echinostomata</taxon>
        <taxon>Echinostomatoidea</taxon>
        <taxon>Echinostomatidae</taxon>
        <taxon>Echinostoma</taxon>
    </lineage>
</organism>
<dbReference type="GO" id="GO:0005785">
    <property type="term" value="C:signal recognition particle receptor complex"/>
    <property type="evidence" value="ECO:0007669"/>
    <property type="project" value="InterPro"/>
</dbReference>
<feature type="compositionally biased region" description="Polar residues" evidence="3">
    <location>
        <begin position="193"/>
        <end position="202"/>
    </location>
</feature>
<dbReference type="InterPro" id="IPR007222">
    <property type="entry name" value="Sig_recog_particle_rcpt_asu_N"/>
</dbReference>
<evidence type="ECO:0000259" key="4">
    <source>
        <dbReference type="Pfam" id="PF02881"/>
    </source>
</evidence>
<dbReference type="Gene3D" id="1.20.120.140">
    <property type="entry name" value="Signal recognition particle SRP54, nucleotide-binding domain"/>
    <property type="match status" value="1"/>
</dbReference>
<keyword evidence="2" id="KW-0256">Endoplasmic reticulum</keyword>
<dbReference type="WBParaSite" id="ECPE_0001200801-mRNA-1">
    <property type="protein sequence ID" value="ECPE_0001200801-mRNA-1"/>
    <property type="gene ID" value="ECPE_0001200801"/>
</dbReference>
<evidence type="ECO:0000256" key="3">
    <source>
        <dbReference type="SAM" id="MobiDB-lite"/>
    </source>
</evidence>
<feature type="domain" description="Signal recognition particle SRP54 helical bundle" evidence="4">
    <location>
        <begin position="326"/>
        <end position="384"/>
    </location>
</feature>
<dbReference type="Pfam" id="PF02881">
    <property type="entry name" value="SRP54_N"/>
    <property type="match status" value="1"/>
</dbReference>
<reference evidence="6 7" key="2">
    <citation type="submission" date="2018-11" db="EMBL/GenBank/DDBJ databases">
        <authorList>
            <consortium name="Pathogen Informatics"/>
        </authorList>
    </citation>
    <scope>NUCLEOTIDE SEQUENCE [LARGE SCALE GENOMIC DNA]</scope>
    <source>
        <strain evidence="6 7">Egypt</strain>
    </source>
</reference>
<evidence type="ECO:0000313" key="7">
    <source>
        <dbReference type="Proteomes" id="UP000272942"/>
    </source>
</evidence>
<evidence type="ECO:0000313" key="8">
    <source>
        <dbReference type="WBParaSite" id="ECPE_0001200801-mRNA-1"/>
    </source>
</evidence>
<dbReference type="SUPFAM" id="SSF47364">
    <property type="entry name" value="Domain of the SRP/SRP receptor G-proteins"/>
    <property type="match status" value="1"/>
</dbReference>
<dbReference type="GO" id="GO:0005525">
    <property type="term" value="F:GTP binding"/>
    <property type="evidence" value="ECO:0007669"/>
    <property type="project" value="InterPro"/>
</dbReference>
<feature type="region of interest" description="Disordered" evidence="3">
    <location>
        <begin position="112"/>
        <end position="161"/>
    </location>
</feature>
<name>A0A183AYD8_9TREM</name>
<dbReference type="Gene3D" id="3.40.50.300">
    <property type="entry name" value="P-loop containing nucleotide triphosphate hydrolases"/>
    <property type="match status" value="1"/>
</dbReference>
<dbReference type="GO" id="GO:0003924">
    <property type="term" value="F:GTPase activity"/>
    <property type="evidence" value="ECO:0007669"/>
    <property type="project" value="InterPro"/>
</dbReference>
<dbReference type="Proteomes" id="UP000272942">
    <property type="component" value="Unassembled WGS sequence"/>
</dbReference>
<dbReference type="InterPro" id="IPR027417">
    <property type="entry name" value="P-loop_NTPase"/>
</dbReference>
<feature type="region of interest" description="Disordered" evidence="3">
    <location>
        <begin position="185"/>
        <end position="209"/>
    </location>
</feature>
<reference evidence="8" key="1">
    <citation type="submission" date="2016-06" db="UniProtKB">
        <authorList>
            <consortium name="WormBaseParasite"/>
        </authorList>
    </citation>
    <scope>IDENTIFICATION</scope>
</reference>
<dbReference type="CDD" id="cd14826">
    <property type="entry name" value="SR_alpha_SRX"/>
    <property type="match status" value="1"/>
</dbReference>
<dbReference type="OrthoDB" id="1727884at2759"/>
<feature type="compositionally biased region" description="Basic and acidic residues" evidence="3">
    <location>
        <begin position="130"/>
        <end position="139"/>
    </location>
</feature>
<dbReference type="Gene3D" id="3.30.450.60">
    <property type="match status" value="2"/>
</dbReference>
<dbReference type="InterPro" id="IPR042101">
    <property type="entry name" value="SRP54_N_sf"/>
</dbReference>
<feature type="domain" description="Signal recognition particle receptor alpha subunit N-terminal" evidence="5">
    <location>
        <begin position="37"/>
        <end position="274"/>
    </location>
</feature>